<gene>
    <name evidence="4" type="ORF">ACFFV7_32975</name>
</gene>
<dbReference type="Pfam" id="PF20434">
    <property type="entry name" value="BD-FAE"/>
    <property type="match status" value="1"/>
</dbReference>
<comment type="caution">
    <text evidence="4">The sequence shown here is derived from an EMBL/GenBank/DDBJ whole genome shotgun (WGS) entry which is preliminary data.</text>
</comment>
<keyword evidence="1 4" id="KW-0378">Hydrolase</keyword>
<protein>
    <submittedName>
        <fullName evidence="4">Alpha/beta hydrolase</fullName>
    </submittedName>
</protein>
<dbReference type="Gene3D" id="3.40.50.1820">
    <property type="entry name" value="alpha/beta hydrolase"/>
    <property type="match status" value="1"/>
</dbReference>
<proteinExistence type="predicted"/>
<evidence type="ECO:0000256" key="2">
    <source>
        <dbReference type="SAM" id="SignalP"/>
    </source>
</evidence>
<dbReference type="InterPro" id="IPR049492">
    <property type="entry name" value="BD-FAE-like_dom"/>
</dbReference>
<evidence type="ECO:0000313" key="4">
    <source>
        <dbReference type="EMBL" id="MFB9206048.1"/>
    </source>
</evidence>
<dbReference type="GO" id="GO:0016787">
    <property type="term" value="F:hydrolase activity"/>
    <property type="evidence" value="ECO:0007669"/>
    <property type="project" value="UniProtKB-KW"/>
</dbReference>
<dbReference type="RefSeq" id="WP_229824834.1">
    <property type="nucleotide sequence ID" value="NZ_BMRC01000028.1"/>
</dbReference>
<dbReference type="EMBL" id="JBHMEI010000033">
    <property type="protein sequence ID" value="MFB9206048.1"/>
    <property type="molecule type" value="Genomic_DNA"/>
</dbReference>
<reference evidence="4 5" key="1">
    <citation type="submission" date="2024-09" db="EMBL/GenBank/DDBJ databases">
        <authorList>
            <person name="Sun Q."/>
            <person name="Mori K."/>
        </authorList>
    </citation>
    <scope>NUCLEOTIDE SEQUENCE [LARGE SCALE GENOMIC DNA]</scope>
    <source>
        <strain evidence="4 5">CCM 3426</strain>
    </source>
</reference>
<dbReference type="Proteomes" id="UP001589647">
    <property type="component" value="Unassembled WGS sequence"/>
</dbReference>
<keyword evidence="2" id="KW-0732">Signal</keyword>
<dbReference type="InterPro" id="IPR050300">
    <property type="entry name" value="GDXG_lipolytic_enzyme"/>
</dbReference>
<dbReference type="InterPro" id="IPR029058">
    <property type="entry name" value="AB_hydrolase_fold"/>
</dbReference>
<feature type="signal peptide" evidence="2">
    <location>
        <begin position="1"/>
        <end position="24"/>
    </location>
</feature>
<evidence type="ECO:0000313" key="5">
    <source>
        <dbReference type="Proteomes" id="UP001589647"/>
    </source>
</evidence>
<sequence length="298" mass="31792">MRTAVSVSALVLAAVALTPSVALAAEPPVPVVTNPTDPDGLGGLATETLSYGSQQHQDMDVWWTPDGQKRPGVFLIHGGWWSGGDKKYMKEITRSYADLGYTVFNINYRLSGAAPWPAQRTDALTAIATARKHADRWSFDAGKYVVVGFSAGGHIAASVGTYGNGIAGLKGVVGLSPIISPLRAYSDGEKTANLDKRKLREAAIRLAGGCEPKGKCSRIWASMEVAWHASAKDAPMLTVHSEDEFVPPTQSQLLKQMLGQVGVPMTIMTAPGTNHSAPLYREPGVAERVQAWIAERIG</sequence>
<feature type="chain" id="PRO_5046633379" evidence="2">
    <location>
        <begin position="25"/>
        <end position="298"/>
    </location>
</feature>
<accession>A0ABV5INB0</accession>
<dbReference type="SUPFAM" id="SSF53474">
    <property type="entry name" value="alpha/beta-Hydrolases"/>
    <property type="match status" value="1"/>
</dbReference>
<keyword evidence="5" id="KW-1185">Reference proteome</keyword>
<feature type="domain" description="BD-FAE-like" evidence="3">
    <location>
        <begin position="60"/>
        <end position="258"/>
    </location>
</feature>
<name>A0ABV5INB0_9ACTN</name>
<organism evidence="4 5">
    <name type="scientific">Nonomuraea spiralis</name>
    <dbReference type="NCBI Taxonomy" id="46182"/>
    <lineage>
        <taxon>Bacteria</taxon>
        <taxon>Bacillati</taxon>
        <taxon>Actinomycetota</taxon>
        <taxon>Actinomycetes</taxon>
        <taxon>Streptosporangiales</taxon>
        <taxon>Streptosporangiaceae</taxon>
        <taxon>Nonomuraea</taxon>
    </lineage>
</organism>
<evidence type="ECO:0000256" key="1">
    <source>
        <dbReference type="ARBA" id="ARBA00022801"/>
    </source>
</evidence>
<evidence type="ECO:0000259" key="3">
    <source>
        <dbReference type="Pfam" id="PF20434"/>
    </source>
</evidence>
<dbReference type="PANTHER" id="PTHR48081">
    <property type="entry name" value="AB HYDROLASE SUPERFAMILY PROTEIN C4A8.06C"/>
    <property type="match status" value="1"/>
</dbReference>